<evidence type="ECO:0000313" key="1">
    <source>
        <dbReference type="EMBL" id="ASO64479.1"/>
    </source>
</evidence>
<dbReference type="AlphaFoldDB" id="A0A221ZPM4"/>
<accession>A0A221ZPM4</accession>
<protein>
    <submittedName>
        <fullName evidence="1">Uncharacterized protein</fullName>
    </submittedName>
</protein>
<keyword evidence="1" id="KW-0614">Plasmid</keyword>
<gene>
    <name evidence="1" type="ORF">pT5282-CTXM_72</name>
</gene>
<geneLocation type="plasmid" evidence="1">
    <name>pT5282-CTXM</name>
</geneLocation>
<dbReference type="EMBL" id="MF062700">
    <property type="protein sequence ID" value="ASO64479.1"/>
    <property type="molecule type" value="Genomic_DNA"/>
</dbReference>
<name>A0A221ZPM4_ENTCL</name>
<proteinExistence type="predicted"/>
<reference evidence="1" key="1">
    <citation type="submission" date="2017-05" db="EMBL/GenBank/DDBJ databases">
        <authorList>
            <person name="Zhou D."/>
        </authorList>
    </citation>
    <scope>NUCLEOTIDE SEQUENCE</scope>
    <source>
        <strain evidence="1">T5282</strain>
        <plasmid evidence="1">pT5282-CTXM</plasmid>
    </source>
</reference>
<organism evidence="1">
    <name type="scientific">Enterobacter cloacae</name>
    <dbReference type="NCBI Taxonomy" id="550"/>
    <lineage>
        <taxon>Bacteria</taxon>
        <taxon>Pseudomonadati</taxon>
        <taxon>Pseudomonadota</taxon>
        <taxon>Gammaproteobacteria</taxon>
        <taxon>Enterobacterales</taxon>
        <taxon>Enterobacteriaceae</taxon>
        <taxon>Enterobacter</taxon>
        <taxon>Enterobacter cloacae complex</taxon>
    </lineage>
</organism>
<sequence length="67" mass="7874">MKLLNQAVNSVAFSIMFRRIFHHGKTHFSSCLVAFPIMFNRIYHHVSSHPPSCLAYFSYIYQIIKNL</sequence>